<evidence type="ECO:0000256" key="4">
    <source>
        <dbReference type="ARBA" id="ARBA00014308"/>
    </source>
</evidence>
<dbReference type="HAMAP" id="MF_00218">
    <property type="entry name" value="URO_D"/>
    <property type="match status" value="1"/>
</dbReference>
<accession>A0ABR4QDD1</accession>
<dbReference type="InterPro" id="IPR000257">
    <property type="entry name" value="Uroporphyrinogen_deCOase"/>
</dbReference>
<feature type="domain" description="Uroporphyrinogen decarboxylase (URO-D)" evidence="12">
    <location>
        <begin position="184"/>
        <end position="200"/>
    </location>
</feature>
<dbReference type="PANTHER" id="PTHR21091">
    <property type="entry name" value="METHYLTETRAHYDROFOLATE:HOMOCYSTEINE METHYLTRANSFERASE RELATED"/>
    <property type="match status" value="1"/>
</dbReference>
<dbReference type="InterPro" id="IPR006361">
    <property type="entry name" value="Uroporphyrinogen_deCO2ase_HemE"/>
</dbReference>
<comment type="catalytic activity">
    <reaction evidence="8">
        <text>uroporphyrinogen III + 4 H(+) = coproporphyrinogen III + 4 CO2</text>
        <dbReference type="Rhea" id="RHEA:19865"/>
        <dbReference type="ChEBI" id="CHEBI:15378"/>
        <dbReference type="ChEBI" id="CHEBI:16526"/>
        <dbReference type="ChEBI" id="CHEBI:57308"/>
        <dbReference type="ChEBI" id="CHEBI:57309"/>
        <dbReference type="EC" id="4.1.1.37"/>
    </reaction>
    <physiologicalReaction direction="left-to-right" evidence="8">
        <dbReference type="Rhea" id="RHEA:19866"/>
    </physiologicalReaction>
</comment>
<evidence type="ECO:0000313" key="14">
    <source>
        <dbReference type="Proteomes" id="UP001651158"/>
    </source>
</evidence>
<dbReference type="EMBL" id="JAKROA010000004">
    <property type="protein sequence ID" value="KAL5107746.1"/>
    <property type="molecule type" value="Genomic_DNA"/>
</dbReference>
<proteinExistence type="inferred from homology"/>
<dbReference type="Gene3D" id="3.20.20.210">
    <property type="match status" value="1"/>
</dbReference>
<evidence type="ECO:0000256" key="2">
    <source>
        <dbReference type="ARBA" id="ARBA00009935"/>
    </source>
</evidence>
<comment type="pathway">
    <text evidence="1 9">Porphyrin-containing compound metabolism; protoporphyrin-IX biosynthesis; coproporphyrinogen-III from 5-aminolevulinate: step 4/4.</text>
</comment>
<evidence type="ECO:0000256" key="8">
    <source>
        <dbReference type="ARBA" id="ARBA00048411"/>
    </source>
</evidence>
<feature type="domain" description="Uroporphyrinogen decarboxylase (URO-D)" evidence="11">
    <location>
        <begin position="64"/>
        <end position="73"/>
    </location>
</feature>
<evidence type="ECO:0000313" key="13">
    <source>
        <dbReference type="EMBL" id="KAL5107746.1"/>
    </source>
</evidence>
<keyword evidence="6 9" id="KW-0456">Lyase</keyword>
<dbReference type="NCBIfam" id="TIGR01464">
    <property type="entry name" value="hemE"/>
    <property type="match status" value="1"/>
</dbReference>
<evidence type="ECO:0000256" key="5">
    <source>
        <dbReference type="ARBA" id="ARBA00022793"/>
    </source>
</evidence>
<keyword evidence="14" id="KW-1185">Reference proteome</keyword>
<evidence type="ECO:0000256" key="10">
    <source>
        <dbReference type="RuleBase" id="RU004169"/>
    </source>
</evidence>
<evidence type="ECO:0000256" key="3">
    <source>
        <dbReference type="ARBA" id="ARBA00012288"/>
    </source>
</evidence>
<dbReference type="SUPFAM" id="SSF51726">
    <property type="entry name" value="UROD/MetE-like"/>
    <property type="match status" value="1"/>
</dbReference>
<dbReference type="CDD" id="cd00717">
    <property type="entry name" value="URO-D"/>
    <property type="match status" value="1"/>
</dbReference>
<reference evidence="13 14" key="1">
    <citation type="journal article" date="2022" name="Front. Cell. Infect. Microbiol.">
        <title>The Genomes of Two Strains of Taenia crassiceps the Animal Model for the Study of Human Cysticercosis.</title>
        <authorList>
            <person name="Bobes R.J."/>
            <person name="Estrada K."/>
            <person name="Rios-Valencia D.G."/>
            <person name="Calderon-Gallegos A."/>
            <person name="de la Torre P."/>
            <person name="Carrero J.C."/>
            <person name="Sanchez-Flores A."/>
            <person name="Laclette J.P."/>
        </authorList>
    </citation>
    <scope>NUCLEOTIDE SEQUENCE [LARGE SCALE GENOMIC DNA]</scope>
    <source>
        <strain evidence="13">WFUcys</strain>
    </source>
</reference>
<dbReference type="EC" id="4.1.1.37" evidence="3 9"/>
<dbReference type="PROSITE" id="PS00906">
    <property type="entry name" value="UROD_1"/>
    <property type="match status" value="1"/>
</dbReference>
<organism evidence="13 14">
    <name type="scientific">Taenia crassiceps</name>
    <dbReference type="NCBI Taxonomy" id="6207"/>
    <lineage>
        <taxon>Eukaryota</taxon>
        <taxon>Metazoa</taxon>
        <taxon>Spiralia</taxon>
        <taxon>Lophotrochozoa</taxon>
        <taxon>Platyhelminthes</taxon>
        <taxon>Cestoda</taxon>
        <taxon>Eucestoda</taxon>
        <taxon>Cyclophyllidea</taxon>
        <taxon>Taeniidae</taxon>
        <taxon>Taenia</taxon>
    </lineage>
</organism>
<dbReference type="Pfam" id="PF01208">
    <property type="entry name" value="URO-D"/>
    <property type="match status" value="1"/>
</dbReference>
<gene>
    <name evidence="13" type="ORF">TcWFU_005249</name>
</gene>
<dbReference type="Proteomes" id="UP001651158">
    <property type="component" value="Unassembled WGS sequence"/>
</dbReference>
<dbReference type="PANTHER" id="PTHR21091:SF169">
    <property type="entry name" value="UROPORPHYRINOGEN DECARBOXYLASE"/>
    <property type="match status" value="1"/>
</dbReference>
<keyword evidence="5 9" id="KW-0210">Decarboxylase</keyword>
<name>A0ABR4QDD1_9CEST</name>
<comment type="similarity">
    <text evidence="2 10">Belongs to the uroporphyrinogen decarboxylase family.</text>
</comment>
<evidence type="ECO:0000256" key="7">
    <source>
        <dbReference type="ARBA" id="ARBA00023244"/>
    </source>
</evidence>
<keyword evidence="7 9" id="KW-0627">Porphyrin biosynthesis</keyword>
<evidence type="ECO:0000259" key="12">
    <source>
        <dbReference type="PROSITE" id="PS00907"/>
    </source>
</evidence>
<evidence type="ECO:0000259" key="11">
    <source>
        <dbReference type="PROSITE" id="PS00906"/>
    </source>
</evidence>
<comment type="caution">
    <text evidence="13">The sequence shown here is derived from an EMBL/GenBank/DDBJ whole genome shotgun (WGS) entry which is preliminary data.</text>
</comment>
<dbReference type="InterPro" id="IPR038071">
    <property type="entry name" value="UROD/MetE-like_sf"/>
</dbReference>
<evidence type="ECO:0000256" key="6">
    <source>
        <dbReference type="ARBA" id="ARBA00023239"/>
    </source>
</evidence>
<evidence type="ECO:0000256" key="1">
    <source>
        <dbReference type="ARBA" id="ARBA00004804"/>
    </source>
</evidence>
<dbReference type="PROSITE" id="PS00907">
    <property type="entry name" value="UROD_2"/>
    <property type="match status" value="1"/>
</dbReference>
<sequence>MSVAQPGLWPIVEARFIGHRGKAHGIPYPIVGDTTTMSKIEDFPTLKNDTILRACKGLPVPYTPVWIMRQAGRYLPEFQAIRKEHDFFEICCIPELVCEVTLQPIRRFNLDAAIIFSDILVIPQALGMEVVLEPGSGPRLPSSLNDPEDLLRIDWSVDVKSSLDYFYEAVRLTRHRLEGRVPLIGFTGGPWTLMTYMIEGGGSKAFAKSKRWLYVYSKSSCRLLGLLARVITDHLVQQVLAGAQLLQIFESHAGALSSHLFGTFVLPYLRQIYTGVRSCLQNQHGFSEGECPPIVMFALGGHYALREIASVGFEVIGLDWTIDPKWARQVIGSPITLQGNLDPCALYSTEEEMEDRVREMLNSFAFKEGRYIANLGHGIYPDVEPEKRQRNSSKCHLCHQIYVGQ</sequence>
<evidence type="ECO:0000256" key="9">
    <source>
        <dbReference type="RuleBase" id="RU000554"/>
    </source>
</evidence>
<protein>
    <recommendedName>
        <fullName evidence="4 9">Uroporphyrinogen decarboxylase</fullName>
        <ecNumber evidence="3 9">4.1.1.37</ecNumber>
    </recommendedName>
</protein>